<keyword evidence="1" id="KW-1185">Reference proteome</keyword>
<evidence type="ECO:0000313" key="2">
    <source>
        <dbReference type="WBParaSite" id="SMUV_0000434601-mRNA-1"/>
    </source>
</evidence>
<accession>A0A0N5AIT7</accession>
<dbReference type="CDD" id="cd09917">
    <property type="entry name" value="F-box_SF"/>
    <property type="match status" value="1"/>
</dbReference>
<proteinExistence type="predicted"/>
<name>A0A0N5AIT7_9BILA</name>
<evidence type="ECO:0000313" key="1">
    <source>
        <dbReference type="Proteomes" id="UP000046393"/>
    </source>
</evidence>
<protein>
    <submittedName>
        <fullName evidence="2">F-box domain-containing protein</fullName>
    </submittedName>
</protein>
<sequence length="436" mass="49361">MASKKVQDFTEKFRRFSSSSGKAAKRILRRSNIFSDRASVRRKDNSKSCECSSFSVTRGNNDSSYCNYNNISNCENRNADDPKFSMSCDIDGLGGSFIPIERLLSGRSFNSKSSFTRADTGFLDLNDHCMLKIFAKLSIHDICNLRLVDKRLNLLIQRHSSLLPRKHRIEMILYGKAKGLIDFERPLERCLTDVSMKNDDLDKVLRHIVVDRCLCVEGVSFNTSLRHAIQRSQVDCLYEVNLSNCHLNISANELASFIALTGLLKLSIENCSFQTETVVSDEMFSYRTYLHTFSVTSKSVQTFPALTCSTLLRWSNSETLPAIIILNNVQCSFTIFSIVKMIKSYICRCYSDSVENMRIAQSLLWNFGLVNVSVADAVVATKAIGPCVEFLKQWVDTLSIWNLWNGELSTKTASRKSILGMEKQKPLELEYSDVSI</sequence>
<reference evidence="2" key="1">
    <citation type="submission" date="2017-02" db="UniProtKB">
        <authorList>
            <consortium name="WormBaseParasite"/>
        </authorList>
    </citation>
    <scope>IDENTIFICATION</scope>
</reference>
<dbReference type="AlphaFoldDB" id="A0A0N5AIT7"/>
<organism evidence="1 2">
    <name type="scientific">Syphacia muris</name>
    <dbReference type="NCBI Taxonomy" id="451379"/>
    <lineage>
        <taxon>Eukaryota</taxon>
        <taxon>Metazoa</taxon>
        <taxon>Ecdysozoa</taxon>
        <taxon>Nematoda</taxon>
        <taxon>Chromadorea</taxon>
        <taxon>Rhabditida</taxon>
        <taxon>Spirurina</taxon>
        <taxon>Oxyuridomorpha</taxon>
        <taxon>Oxyuroidea</taxon>
        <taxon>Oxyuridae</taxon>
        <taxon>Syphacia</taxon>
    </lineage>
</organism>
<dbReference type="InterPro" id="IPR036047">
    <property type="entry name" value="F-box-like_dom_sf"/>
</dbReference>
<dbReference type="Proteomes" id="UP000046393">
    <property type="component" value="Unplaced"/>
</dbReference>
<dbReference type="WBParaSite" id="SMUV_0000434601-mRNA-1">
    <property type="protein sequence ID" value="SMUV_0000434601-mRNA-1"/>
    <property type="gene ID" value="SMUV_0000434601"/>
</dbReference>
<dbReference type="SUPFAM" id="SSF81383">
    <property type="entry name" value="F-box domain"/>
    <property type="match status" value="1"/>
</dbReference>